<organism evidence="2 4">
    <name type="scientific">Didymodactylos carnosus</name>
    <dbReference type="NCBI Taxonomy" id="1234261"/>
    <lineage>
        <taxon>Eukaryota</taxon>
        <taxon>Metazoa</taxon>
        <taxon>Spiralia</taxon>
        <taxon>Gnathifera</taxon>
        <taxon>Rotifera</taxon>
        <taxon>Eurotatoria</taxon>
        <taxon>Bdelloidea</taxon>
        <taxon>Philodinida</taxon>
        <taxon>Philodinidae</taxon>
        <taxon>Didymodactylos</taxon>
    </lineage>
</organism>
<evidence type="ECO:0000256" key="1">
    <source>
        <dbReference type="SAM" id="MobiDB-lite"/>
    </source>
</evidence>
<gene>
    <name evidence="2" type="ORF">GPM918_LOCUS16448</name>
    <name evidence="3" type="ORF">SRO942_LOCUS16453</name>
</gene>
<dbReference type="AlphaFoldDB" id="A0A814KQ26"/>
<feature type="non-terminal residue" evidence="2">
    <location>
        <position position="1"/>
    </location>
</feature>
<reference evidence="2" key="1">
    <citation type="submission" date="2021-02" db="EMBL/GenBank/DDBJ databases">
        <authorList>
            <person name="Nowell W R."/>
        </authorList>
    </citation>
    <scope>NUCLEOTIDE SEQUENCE</scope>
</reference>
<feature type="region of interest" description="Disordered" evidence="1">
    <location>
        <begin position="1"/>
        <end position="60"/>
    </location>
</feature>
<name>A0A814KQ26_9BILA</name>
<dbReference type="Proteomes" id="UP000681722">
    <property type="component" value="Unassembled WGS sequence"/>
</dbReference>
<feature type="compositionally biased region" description="Basic and acidic residues" evidence="1">
    <location>
        <begin position="34"/>
        <end position="60"/>
    </location>
</feature>
<keyword evidence="4" id="KW-1185">Reference proteome</keyword>
<protein>
    <submittedName>
        <fullName evidence="2">Uncharacterized protein</fullName>
    </submittedName>
</protein>
<dbReference type="EMBL" id="CAJOBC010004328">
    <property type="protein sequence ID" value="CAF3823599.1"/>
    <property type="molecule type" value="Genomic_DNA"/>
</dbReference>
<comment type="caution">
    <text evidence="2">The sequence shown here is derived from an EMBL/GenBank/DDBJ whole genome shotgun (WGS) entry which is preliminary data.</text>
</comment>
<accession>A0A814KQ26</accession>
<evidence type="ECO:0000313" key="3">
    <source>
        <dbReference type="EMBL" id="CAF3823599.1"/>
    </source>
</evidence>
<evidence type="ECO:0000313" key="4">
    <source>
        <dbReference type="Proteomes" id="UP000663829"/>
    </source>
</evidence>
<sequence>MMSTPDMNGSNDVNSDTESSGTTSLSVGGSGRLHSMDNKDWKSTLQIPKKDTRIKTTKRSPRDSLRLYIPFCRARRTDHDAIYRSSPYAVSEELNRSQLSKNHSATLSGDLDFNDIVVSS</sequence>
<proteinExistence type="predicted"/>
<evidence type="ECO:0000313" key="2">
    <source>
        <dbReference type="EMBL" id="CAF1054314.1"/>
    </source>
</evidence>
<feature type="compositionally biased region" description="Low complexity" evidence="1">
    <location>
        <begin position="17"/>
        <end position="27"/>
    </location>
</feature>
<feature type="compositionally biased region" description="Polar residues" evidence="1">
    <location>
        <begin position="1"/>
        <end position="16"/>
    </location>
</feature>
<dbReference type="EMBL" id="CAJNOQ010004327">
    <property type="protein sequence ID" value="CAF1054314.1"/>
    <property type="molecule type" value="Genomic_DNA"/>
</dbReference>
<dbReference type="Proteomes" id="UP000663829">
    <property type="component" value="Unassembled WGS sequence"/>
</dbReference>